<organism evidence="1">
    <name type="scientific">Siphoviridae sp. ctWf32</name>
    <dbReference type="NCBI Taxonomy" id="2827884"/>
    <lineage>
        <taxon>Viruses</taxon>
        <taxon>Duplodnaviria</taxon>
        <taxon>Heunggongvirae</taxon>
        <taxon>Uroviricota</taxon>
        <taxon>Caudoviricetes</taxon>
    </lineage>
</organism>
<dbReference type="EMBL" id="BK032680">
    <property type="protein sequence ID" value="DAF54553.1"/>
    <property type="molecule type" value="Genomic_DNA"/>
</dbReference>
<proteinExistence type="predicted"/>
<sequence>MGNCRGNACSAREQYPYSYLKECRGIRGCLYAIHLQSRGVSVGANTPTVCGHNPTVGGKYPYSRAEIPLQFGEFSQGKIA</sequence>
<reference evidence="1" key="1">
    <citation type="journal article" date="2021" name="Proc. Natl. Acad. Sci. U.S.A.">
        <title>A Catalog of Tens of Thousands of Viruses from Human Metagenomes Reveals Hidden Associations with Chronic Diseases.</title>
        <authorList>
            <person name="Tisza M.J."/>
            <person name="Buck C.B."/>
        </authorList>
    </citation>
    <scope>NUCLEOTIDE SEQUENCE</scope>
    <source>
        <strain evidence="1">CtWf32</strain>
    </source>
</reference>
<accession>A0A8S5SU58</accession>
<evidence type="ECO:0000313" key="1">
    <source>
        <dbReference type="EMBL" id="DAF54553.1"/>
    </source>
</evidence>
<protein>
    <submittedName>
        <fullName evidence="1">Uncharacterized protein</fullName>
    </submittedName>
</protein>
<name>A0A8S5SU58_9CAUD</name>